<reference evidence="2 3" key="1">
    <citation type="journal article" date="2021" name="Plant Biotechnol. J.">
        <title>Multi-omics assisted identification of the key and species-specific regulatory components of drought-tolerant mechanisms in Gossypium stocksii.</title>
        <authorList>
            <person name="Yu D."/>
            <person name="Ke L."/>
            <person name="Zhang D."/>
            <person name="Wu Y."/>
            <person name="Sun Y."/>
            <person name="Mei J."/>
            <person name="Sun J."/>
            <person name="Sun Y."/>
        </authorList>
    </citation>
    <scope>NUCLEOTIDE SEQUENCE [LARGE SCALE GENOMIC DNA]</scope>
    <source>
        <strain evidence="3">cv. E1</strain>
        <tissue evidence="2">Leaf</tissue>
    </source>
</reference>
<comment type="caution">
    <text evidence="2">The sequence shown here is derived from an EMBL/GenBank/DDBJ whole genome shotgun (WGS) entry which is preliminary data.</text>
</comment>
<dbReference type="PANTHER" id="PTHR47723:SF19">
    <property type="entry name" value="POLYNUCLEOTIDYL TRANSFERASE, RIBONUCLEASE H-LIKE SUPERFAMILY PROTEIN"/>
    <property type="match status" value="1"/>
</dbReference>
<dbReference type="GO" id="GO:0003676">
    <property type="term" value="F:nucleic acid binding"/>
    <property type="evidence" value="ECO:0007669"/>
    <property type="project" value="InterPro"/>
</dbReference>
<organism evidence="2 3">
    <name type="scientific">Gossypium stocksii</name>
    <dbReference type="NCBI Taxonomy" id="47602"/>
    <lineage>
        <taxon>Eukaryota</taxon>
        <taxon>Viridiplantae</taxon>
        <taxon>Streptophyta</taxon>
        <taxon>Embryophyta</taxon>
        <taxon>Tracheophyta</taxon>
        <taxon>Spermatophyta</taxon>
        <taxon>Magnoliopsida</taxon>
        <taxon>eudicotyledons</taxon>
        <taxon>Gunneridae</taxon>
        <taxon>Pentapetalae</taxon>
        <taxon>rosids</taxon>
        <taxon>malvids</taxon>
        <taxon>Malvales</taxon>
        <taxon>Malvaceae</taxon>
        <taxon>Malvoideae</taxon>
        <taxon>Gossypium</taxon>
    </lineage>
</organism>
<accession>A0A9D3WDJ0</accession>
<evidence type="ECO:0000259" key="1">
    <source>
        <dbReference type="Pfam" id="PF13456"/>
    </source>
</evidence>
<proteinExistence type="predicted"/>
<dbReference type="PANTHER" id="PTHR47723">
    <property type="entry name" value="OS05G0353850 PROTEIN"/>
    <property type="match status" value="1"/>
</dbReference>
<evidence type="ECO:0000313" key="2">
    <source>
        <dbReference type="EMBL" id="KAH1121285.1"/>
    </source>
</evidence>
<dbReference type="GO" id="GO:0004523">
    <property type="term" value="F:RNA-DNA hybrid ribonuclease activity"/>
    <property type="evidence" value="ECO:0007669"/>
    <property type="project" value="InterPro"/>
</dbReference>
<sequence>MVSGVPTQNFRPAMDLQQTLILKDVLERFCGYFGHRVNAWKIDIYFSKGIDDAIVLDVELWGIFNGLTLIHDNRYKGVMIQTYSLEAIKIIQDSSLSSSNYALIRRVYLLLANAKFWTIQHFPKDFNKVVNCLAKFPFDTNHGLKIFEEIPKEVITLSSHVQVSDSLAQRYLI</sequence>
<protein>
    <recommendedName>
        <fullName evidence="1">RNase H type-1 domain-containing protein</fullName>
    </recommendedName>
</protein>
<dbReference type="Pfam" id="PF13456">
    <property type="entry name" value="RVT_3"/>
    <property type="match status" value="1"/>
</dbReference>
<dbReference type="AlphaFoldDB" id="A0A9D3WDJ0"/>
<name>A0A9D3WDJ0_9ROSI</name>
<keyword evidence="3" id="KW-1185">Reference proteome</keyword>
<gene>
    <name evidence="2" type="ORF">J1N35_004445</name>
</gene>
<dbReference type="Proteomes" id="UP000828251">
    <property type="component" value="Unassembled WGS sequence"/>
</dbReference>
<evidence type="ECO:0000313" key="3">
    <source>
        <dbReference type="Proteomes" id="UP000828251"/>
    </source>
</evidence>
<dbReference type="InterPro" id="IPR053151">
    <property type="entry name" value="RNase_H-like"/>
</dbReference>
<dbReference type="OrthoDB" id="995593at2759"/>
<dbReference type="InterPro" id="IPR002156">
    <property type="entry name" value="RNaseH_domain"/>
</dbReference>
<feature type="domain" description="RNase H type-1" evidence="1">
    <location>
        <begin position="55"/>
        <end position="136"/>
    </location>
</feature>
<dbReference type="EMBL" id="JAIQCV010000002">
    <property type="protein sequence ID" value="KAH1121285.1"/>
    <property type="molecule type" value="Genomic_DNA"/>
</dbReference>